<evidence type="ECO:0000313" key="3">
    <source>
        <dbReference type="EMBL" id="RPF49277.1"/>
    </source>
</evidence>
<dbReference type="OrthoDB" id="2382049at2"/>
<keyword evidence="2" id="KW-0812">Transmembrane</keyword>
<organism evidence="3 4">
    <name type="scientific">Thermodesulfitimonas autotrophica</name>
    <dbReference type="NCBI Taxonomy" id="1894989"/>
    <lineage>
        <taxon>Bacteria</taxon>
        <taxon>Bacillati</taxon>
        <taxon>Bacillota</taxon>
        <taxon>Clostridia</taxon>
        <taxon>Thermoanaerobacterales</taxon>
        <taxon>Thermoanaerobacteraceae</taxon>
        <taxon>Thermodesulfitimonas</taxon>
    </lineage>
</organism>
<proteinExistence type="predicted"/>
<accession>A0A3N5AWH8</accession>
<keyword evidence="4" id="KW-1185">Reference proteome</keyword>
<dbReference type="AlphaFoldDB" id="A0A3N5AWH8"/>
<dbReference type="RefSeq" id="WP_123926428.1">
    <property type="nucleotide sequence ID" value="NZ_RKRE01000001.1"/>
</dbReference>
<dbReference type="InterPro" id="IPR021522">
    <property type="entry name" value="MctB"/>
</dbReference>
<sequence length="293" mass="30972">MIIDIRYHIITLVAVFLMLGLGILIGTTMVGNEALTKQQEQLADRLEKQLNVLRLENVKVQERCERVEAENAALTAFAREVVPFAIAGRLQNVRVAVFEVGGPASPELLNDLKTAGAVVGPVVTLVSGFDVAGAAPKISADLGWAEKDPTAVSDRLANELGRAVATGQNPNLVRYLAEQRLIRVTGDFALPVQAGVVIGDFGDERGARAGRFDLALLDGLVKEGVTVVAVGTGEEAGKGIEEYQKRKISTVADGETPWGRVGLILALSGYPGHYGGGAGEKHFLPPYPAGGAR</sequence>
<keyword evidence="2" id="KW-0472">Membrane</keyword>
<dbReference type="GO" id="GO:0055070">
    <property type="term" value="P:copper ion homeostasis"/>
    <property type="evidence" value="ECO:0007669"/>
    <property type="project" value="InterPro"/>
</dbReference>
<feature type="transmembrane region" description="Helical" evidence="2">
    <location>
        <begin position="7"/>
        <end position="30"/>
    </location>
</feature>
<dbReference type="Pfam" id="PF11382">
    <property type="entry name" value="MctB"/>
    <property type="match status" value="1"/>
</dbReference>
<evidence type="ECO:0000256" key="1">
    <source>
        <dbReference type="SAM" id="Coils"/>
    </source>
</evidence>
<dbReference type="GO" id="GO:0016020">
    <property type="term" value="C:membrane"/>
    <property type="evidence" value="ECO:0007669"/>
    <property type="project" value="InterPro"/>
</dbReference>
<reference evidence="3 4" key="1">
    <citation type="submission" date="2018-11" db="EMBL/GenBank/DDBJ databases">
        <title>Genomic Encyclopedia of Type Strains, Phase IV (KMG-IV): sequencing the most valuable type-strain genomes for metagenomic binning, comparative biology and taxonomic classification.</title>
        <authorList>
            <person name="Goeker M."/>
        </authorList>
    </citation>
    <scope>NUCLEOTIDE SEQUENCE [LARGE SCALE GENOMIC DNA]</scope>
    <source>
        <strain evidence="3 4">DSM 102936</strain>
    </source>
</reference>
<keyword evidence="2" id="KW-1133">Transmembrane helix</keyword>
<name>A0A3N5AWH8_9THEO</name>
<evidence type="ECO:0000256" key="2">
    <source>
        <dbReference type="SAM" id="Phobius"/>
    </source>
</evidence>
<dbReference type="EMBL" id="RKRE01000001">
    <property type="protein sequence ID" value="RPF49277.1"/>
    <property type="molecule type" value="Genomic_DNA"/>
</dbReference>
<keyword evidence="1" id="KW-0175">Coiled coil</keyword>
<gene>
    <name evidence="3" type="ORF">EDD75_0082</name>
</gene>
<feature type="coiled-coil region" evidence="1">
    <location>
        <begin position="32"/>
        <end position="70"/>
    </location>
</feature>
<protein>
    <submittedName>
        <fullName evidence="3">Copper transport outer membrane protein MctB</fullName>
    </submittedName>
</protein>
<dbReference type="Proteomes" id="UP000282654">
    <property type="component" value="Unassembled WGS sequence"/>
</dbReference>
<comment type="caution">
    <text evidence="3">The sequence shown here is derived from an EMBL/GenBank/DDBJ whole genome shotgun (WGS) entry which is preliminary data.</text>
</comment>
<evidence type="ECO:0000313" key="4">
    <source>
        <dbReference type="Proteomes" id="UP000282654"/>
    </source>
</evidence>